<keyword evidence="2" id="KW-1133">Transmembrane helix</keyword>
<dbReference type="InterPro" id="IPR045957">
    <property type="entry name" value="DUF6377"/>
</dbReference>
<organism evidence="4 5">
    <name type="scientific">Parabacteroides goldsteinii DSM 19448 = WAL 12034</name>
    <dbReference type="NCBI Taxonomy" id="927665"/>
    <lineage>
        <taxon>Bacteria</taxon>
        <taxon>Pseudomonadati</taxon>
        <taxon>Bacteroidota</taxon>
        <taxon>Bacteroidia</taxon>
        <taxon>Bacteroidales</taxon>
        <taxon>Tannerellaceae</taxon>
        <taxon>Parabacteroides</taxon>
    </lineage>
</organism>
<dbReference type="Pfam" id="PF19904">
    <property type="entry name" value="DUF6377"/>
    <property type="match status" value="1"/>
</dbReference>
<gene>
    <name evidence="4" type="ORF">HMPREF1535_01867</name>
</gene>
<accession>A0A0F5JHL5</accession>
<feature type="domain" description="DUF6377" evidence="3">
    <location>
        <begin position="276"/>
        <end position="544"/>
    </location>
</feature>
<dbReference type="AlphaFoldDB" id="A0A0F5JHL5"/>
<dbReference type="STRING" id="927665.HMPREF1535_01867"/>
<dbReference type="EMBL" id="AQHV01000010">
    <property type="protein sequence ID" value="KKB57214.1"/>
    <property type="molecule type" value="Genomic_DNA"/>
</dbReference>
<evidence type="ECO:0000256" key="1">
    <source>
        <dbReference type="SAM" id="Coils"/>
    </source>
</evidence>
<protein>
    <recommendedName>
        <fullName evidence="3">DUF6377 domain-containing protein</fullName>
    </recommendedName>
</protein>
<dbReference type="RefSeq" id="WP_046145933.1">
    <property type="nucleotide sequence ID" value="NZ_KQ033912.1"/>
</dbReference>
<keyword evidence="2" id="KW-0472">Membrane</keyword>
<dbReference type="Proteomes" id="UP000033047">
    <property type="component" value="Unassembled WGS sequence"/>
</dbReference>
<proteinExistence type="predicted"/>
<feature type="coiled-coil region" evidence="1">
    <location>
        <begin position="373"/>
        <end position="424"/>
    </location>
</feature>
<evidence type="ECO:0000313" key="4">
    <source>
        <dbReference type="EMBL" id="KKB57214.1"/>
    </source>
</evidence>
<sequence length="584" mass="68077">MIFFIFVPVNLKLNKMYIRVILYLLPFLILSGNISGQTISAETEKMLASLDSLLAKNETFVIAKEKRIEDLRKMEQKVATEEEQYWMNKLFYEEYMVYDSDSAFSYIHKNLEIAQQLNNPQWVAQWKIEQSFILTATGFLKEGLDALNEINPENLSPYYRTDYYGQMMYLYSHYGQYSGENTAQSTFYYAKEQTYRDSIFASIPDNHPYGLWYKGWQYNKTPQAAEVKEQLKEELASASFDSRKDAMNAYILAIMYRDEGNEDEYFRYLILSAMADIRSANHDIASLEELGKTLYERGYIDQAYSYLNYCLGCAQLYKNRIRMVGISSALDAIHKTYEQRNKKQEADLRRYLYIVSTLSLVLLAALFFIGLQIKRLKESRRKLNDANQTLNKHVSELEKAHTQLAEVNSQLQSLNEQLLDTNSKLTESNYVKEEYIGYVFNICSSYISKLDEYRKNINRKIRTGMVDEVKKMTDSSTLAVNELKEFYSNFDAIFLHIYPDFVSDFNALLQPDKQIIPKEGELLNTELRIYALVRLGISDSVKIAEFLHCSPQTVYNNRLKTRSKAIVPKEHFADIVKSLGKIER</sequence>
<keyword evidence="2" id="KW-0812">Transmembrane</keyword>
<dbReference type="PATRIC" id="fig|927665.4.peg.1908"/>
<name>A0A0F5JHL5_9BACT</name>
<comment type="caution">
    <text evidence="4">The sequence shown here is derived from an EMBL/GenBank/DDBJ whole genome shotgun (WGS) entry which is preliminary data.</text>
</comment>
<evidence type="ECO:0000259" key="3">
    <source>
        <dbReference type="Pfam" id="PF19904"/>
    </source>
</evidence>
<evidence type="ECO:0000313" key="5">
    <source>
        <dbReference type="Proteomes" id="UP000033047"/>
    </source>
</evidence>
<dbReference type="HOGENOM" id="CLU_037195_0_0_10"/>
<evidence type="ECO:0000256" key="2">
    <source>
        <dbReference type="SAM" id="Phobius"/>
    </source>
</evidence>
<reference evidence="4 5" key="1">
    <citation type="submission" date="2013-04" db="EMBL/GenBank/DDBJ databases">
        <title>The Genome Sequence of Parabacteroides goldsteinii DSM 19448.</title>
        <authorList>
            <consortium name="The Broad Institute Genomics Platform"/>
            <person name="Earl A."/>
            <person name="Ward D."/>
            <person name="Feldgarden M."/>
            <person name="Gevers D."/>
            <person name="Martens E."/>
            <person name="Sakamoto M."/>
            <person name="Benno Y."/>
            <person name="Song Y."/>
            <person name="Liu C."/>
            <person name="Lee J."/>
            <person name="Bolanos M."/>
            <person name="Vaisanen M.L."/>
            <person name="Finegold S.M."/>
            <person name="Walker B."/>
            <person name="Young S."/>
            <person name="Zeng Q."/>
            <person name="Gargeya S."/>
            <person name="Fitzgerald M."/>
            <person name="Haas B."/>
            <person name="Abouelleil A."/>
            <person name="Allen A.W."/>
            <person name="Alvarado L."/>
            <person name="Arachchi H.M."/>
            <person name="Berlin A.M."/>
            <person name="Chapman S.B."/>
            <person name="Gainer-Dewar J."/>
            <person name="Goldberg J."/>
            <person name="Griggs A."/>
            <person name="Gujja S."/>
            <person name="Hansen M."/>
            <person name="Howarth C."/>
            <person name="Imamovic A."/>
            <person name="Ireland A."/>
            <person name="Larimer J."/>
            <person name="McCowan C."/>
            <person name="Murphy C."/>
            <person name="Pearson M."/>
            <person name="Poon T.W."/>
            <person name="Priest M."/>
            <person name="Roberts A."/>
            <person name="Saif S."/>
            <person name="Shea T."/>
            <person name="Sisk P."/>
            <person name="Sykes S."/>
            <person name="Wortman J."/>
            <person name="Nusbaum C."/>
            <person name="Birren B."/>
        </authorList>
    </citation>
    <scope>NUCLEOTIDE SEQUENCE [LARGE SCALE GENOMIC DNA]</scope>
    <source>
        <strain evidence="4 5">DSM 19448</strain>
    </source>
</reference>
<keyword evidence="1" id="KW-0175">Coiled coil</keyword>
<feature type="transmembrane region" description="Helical" evidence="2">
    <location>
        <begin position="351"/>
        <end position="373"/>
    </location>
</feature>